<keyword evidence="2" id="KW-1185">Reference proteome</keyword>
<evidence type="ECO:0008006" key="3">
    <source>
        <dbReference type="Google" id="ProtNLM"/>
    </source>
</evidence>
<gene>
    <name evidence="1" type="ORF">SAMN05421594_1494</name>
</gene>
<dbReference type="AlphaFoldDB" id="A0A1I4X5J0"/>
<evidence type="ECO:0000313" key="1">
    <source>
        <dbReference type="EMBL" id="SFN21147.1"/>
    </source>
</evidence>
<dbReference type="OrthoDB" id="1262957at2"/>
<evidence type="ECO:0000313" key="2">
    <source>
        <dbReference type="Proteomes" id="UP000198769"/>
    </source>
</evidence>
<name>A0A1I4X5J0_CHROL</name>
<dbReference type="EMBL" id="FOVD01000002">
    <property type="protein sequence ID" value="SFN21147.1"/>
    <property type="molecule type" value="Genomic_DNA"/>
</dbReference>
<dbReference type="RefSeq" id="WP_090023920.1">
    <property type="nucleotide sequence ID" value="NZ_FOVD01000002.1"/>
</dbReference>
<accession>A0A1I4X5J0</accession>
<dbReference type="Proteomes" id="UP000198769">
    <property type="component" value="Unassembled WGS sequence"/>
</dbReference>
<protein>
    <recommendedName>
        <fullName evidence="3">Immunity protein 8</fullName>
    </recommendedName>
</protein>
<proteinExistence type="predicted"/>
<sequence>MNDFKIIFPGGYNINDYYDDNLDLNIILPTGRVFFSTFFTILNIKNLLEKDSRLYFWSIDMLIVKDLKKETIRNVIFNIIDDGYLESVCSDIGEIHEVFPDIKSYSDIICNI</sequence>
<organism evidence="1 2">
    <name type="scientific">Chryseobacterium oleae</name>
    <dbReference type="NCBI Taxonomy" id="491207"/>
    <lineage>
        <taxon>Bacteria</taxon>
        <taxon>Pseudomonadati</taxon>
        <taxon>Bacteroidota</taxon>
        <taxon>Flavobacteriia</taxon>
        <taxon>Flavobacteriales</taxon>
        <taxon>Weeksellaceae</taxon>
        <taxon>Chryseobacterium group</taxon>
        <taxon>Chryseobacterium</taxon>
    </lineage>
</organism>
<reference evidence="2" key="1">
    <citation type="submission" date="2016-10" db="EMBL/GenBank/DDBJ databases">
        <authorList>
            <person name="Varghese N."/>
            <person name="Submissions S."/>
        </authorList>
    </citation>
    <scope>NUCLEOTIDE SEQUENCE [LARGE SCALE GENOMIC DNA]</scope>
    <source>
        <strain evidence="2">DSM 25575</strain>
    </source>
</reference>